<dbReference type="AlphaFoldDB" id="F4RBX5"/>
<reference evidence="5" key="1">
    <citation type="journal article" date="2011" name="Proc. Natl. Acad. Sci. U.S.A.">
        <title>Obligate biotrophy features unraveled by the genomic analysis of rust fungi.</title>
        <authorList>
            <person name="Duplessis S."/>
            <person name="Cuomo C.A."/>
            <person name="Lin Y.-C."/>
            <person name="Aerts A."/>
            <person name="Tisserant E."/>
            <person name="Veneault-Fourrey C."/>
            <person name="Joly D.L."/>
            <person name="Hacquard S."/>
            <person name="Amselem J."/>
            <person name="Cantarel B.L."/>
            <person name="Chiu R."/>
            <person name="Coutinho P.M."/>
            <person name="Feau N."/>
            <person name="Field M."/>
            <person name="Frey P."/>
            <person name="Gelhaye E."/>
            <person name="Goldberg J."/>
            <person name="Grabherr M.G."/>
            <person name="Kodira C.D."/>
            <person name="Kohler A."/>
            <person name="Kuees U."/>
            <person name="Lindquist E.A."/>
            <person name="Lucas S.M."/>
            <person name="Mago R."/>
            <person name="Mauceli E."/>
            <person name="Morin E."/>
            <person name="Murat C."/>
            <person name="Pangilinan J.L."/>
            <person name="Park R."/>
            <person name="Pearson M."/>
            <person name="Quesneville H."/>
            <person name="Rouhier N."/>
            <person name="Sakthikumar S."/>
            <person name="Salamov A.A."/>
            <person name="Schmutz J."/>
            <person name="Selles B."/>
            <person name="Shapiro H."/>
            <person name="Tanguay P."/>
            <person name="Tuskan G.A."/>
            <person name="Henrissat B."/>
            <person name="Van de Peer Y."/>
            <person name="Rouze P."/>
            <person name="Ellis J.G."/>
            <person name="Dodds P.N."/>
            <person name="Schein J.E."/>
            <person name="Zhong S."/>
            <person name="Hamelin R.C."/>
            <person name="Grigoriev I.V."/>
            <person name="Szabo L.J."/>
            <person name="Martin F."/>
        </authorList>
    </citation>
    <scope>NUCLEOTIDE SEQUENCE [LARGE SCALE GENOMIC DNA]</scope>
    <source>
        <strain evidence="5">98AG31 / pathotype 3-4-7</strain>
    </source>
</reference>
<dbReference type="HOGENOM" id="CLU_1866135_0_0_1"/>
<dbReference type="PANTHER" id="PTHR17224:SF1">
    <property type="entry name" value="PEPTIDYL-TRNA HYDROLASE"/>
    <property type="match status" value="1"/>
</dbReference>
<gene>
    <name evidence="4" type="ORF">MELLADRAFT_71078</name>
</gene>
<dbReference type="STRING" id="747676.F4RBX5"/>
<proteinExistence type="predicted"/>
<protein>
    <recommendedName>
        <fullName evidence="6">Peptidyl-tRNA hydrolase</fullName>
    </recommendedName>
</protein>
<keyword evidence="2" id="KW-0378">Hydrolase</keyword>
<keyword evidence="3" id="KW-0694">RNA-binding</keyword>
<evidence type="ECO:0000256" key="1">
    <source>
        <dbReference type="ARBA" id="ARBA00022555"/>
    </source>
</evidence>
<dbReference type="InterPro" id="IPR036416">
    <property type="entry name" value="Pept_tRNA_hydro_sf"/>
</dbReference>
<keyword evidence="5" id="KW-1185">Reference proteome</keyword>
<dbReference type="KEGG" id="mlr:MELLADRAFT_71078"/>
<evidence type="ECO:0000313" key="4">
    <source>
        <dbReference type="EMBL" id="EGG10181.1"/>
    </source>
</evidence>
<dbReference type="InParanoid" id="F4RBX5"/>
<keyword evidence="1" id="KW-0820">tRNA-binding</keyword>
<dbReference type="RefSeq" id="XP_007406482.1">
    <property type="nucleotide sequence ID" value="XM_007406420.1"/>
</dbReference>
<dbReference type="Proteomes" id="UP000001072">
    <property type="component" value="Unassembled WGS sequence"/>
</dbReference>
<sequence>MKGSPESEAPAIRDELTLHLIKPRALMNVLGPFVHDYHSNVFRSQPDTKLILLHDDLDLQPLAVRRRSPHKSLKPYGHNGLRSVLSAVPSPRHKLIHTIGIGIGRDPDNTSKDSSAVGNWVMSPLKRAEIEACSWVSEDSQNASPHYGTVVKEVWDNVRNLMRMP</sequence>
<dbReference type="GO" id="GO:0000049">
    <property type="term" value="F:tRNA binding"/>
    <property type="evidence" value="ECO:0007669"/>
    <property type="project" value="UniProtKB-KW"/>
</dbReference>
<dbReference type="eggNOG" id="KOG2255">
    <property type="taxonomic scope" value="Eukaryota"/>
</dbReference>
<dbReference type="VEuPathDB" id="FungiDB:MELLADRAFT_71078"/>
<dbReference type="SUPFAM" id="SSF53178">
    <property type="entry name" value="Peptidyl-tRNA hydrolase-like"/>
    <property type="match status" value="1"/>
</dbReference>
<dbReference type="GeneID" id="18931719"/>
<name>F4RBX5_MELLP</name>
<organism evidence="5">
    <name type="scientific">Melampsora larici-populina (strain 98AG31 / pathotype 3-4-7)</name>
    <name type="common">Poplar leaf rust fungus</name>
    <dbReference type="NCBI Taxonomy" id="747676"/>
    <lineage>
        <taxon>Eukaryota</taxon>
        <taxon>Fungi</taxon>
        <taxon>Dikarya</taxon>
        <taxon>Basidiomycota</taxon>
        <taxon>Pucciniomycotina</taxon>
        <taxon>Pucciniomycetes</taxon>
        <taxon>Pucciniales</taxon>
        <taxon>Melampsoraceae</taxon>
        <taxon>Melampsora</taxon>
    </lineage>
</organism>
<evidence type="ECO:0008006" key="6">
    <source>
        <dbReference type="Google" id="ProtNLM"/>
    </source>
</evidence>
<dbReference type="Gene3D" id="3.40.50.1470">
    <property type="entry name" value="Peptidyl-tRNA hydrolase"/>
    <property type="match status" value="1"/>
</dbReference>
<dbReference type="InterPro" id="IPR001328">
    <property type="entry name" value="Pept_tRNA_hydro"/>
</dbReference>
<accession>F4RBX5</accession>
<evidence type="ECO:0000313" key="5">
    <source>
        <dbReference type="Proteomes" id="UP000001072"/>
    </source>
</evidence>
<dbReference type="EMBL" id="GL883095">
    <property type="protein sequence ID" value="EGG10181.1"/>
    <property type="molecule type" value="Genomic_DNA"/>
</dbReference>
<dbReference type="OrthoDB" id="1711136at2759"/>
<dbReference type="GO" id="GO:0004045">
    <property type="term" value="F:peptidyl-tRNA hydrolase activity"/>
    <property type="evidence" value="ECO:0007669"/>
    <property type="project" value="InterPro"/>
</dbReference>
<evidence type="ECO:0000256" key="2">
    <source>
        <dbReference type="ARBA" id="ARBA00022801"/>
    </source>
</evidence>
<dbReference type="PANTHER" id="PTHR17224">
    <property type="entry name" value="PEPTIDYL-TRNA HYDROLASE"/>
    <property type="match status" value="1"/>
</dbReference>
<evidence type="ECO:0000256" key="3">
    <source>
        <dbReference type="ARBA" id="ARBA00022884"/>
    </source>
</evidence>
<dbReference type="Pfam" id="PF01195">
    <property type="entry name" value="Pept_tRNA_hydro"/>
    <property type="match status" value="1"/>
</dbReference>